<sequence>MAPIRTQWTRLIRFVAAETGQVHIGEPIDSKVDIGLAAHERKTIRAYEIFGTALDPSAQVTKNVLTVKQLLSPLSREQVGVVRCLGLNYGDHAAETKMPKPKYPILFYKPPTSLIGPGAPIKVPKAIQPVEKHQPDYEVELTVVIGKAARDVSEADALDYVLAYTNANDTSFRYHQLAVTQWGFSKSFDDATPIGPCLVAAHALPDPQALPLKCVVNGQTLQDGHTSDQLFSVRQTIAHLSQGTTLLPGSVIMTGTPKGVGFVRKPPIYLKNGDEVRVWIGGGIGTLVNPVIEEGKPIEAKAKL</sequence>
<comment type="caution">
    <text evidence="4">The sequence shown here is derived from an EMBL/GenBank/DDBJ whole genome shotgun (WGS) entry which is preliminary data.</text>
</comment>
<dbReference type="PANTHER" id="PTHR11820:SF7">
    <property type="entry name" value="ACYLPYRUVASE FAHD1, MITOCHONDRIAL"/>
    <property type="match status" value="1"/>
</dbReference>
<dbReference type="InterPro" id="IPR036663">
    <property type="entry name" value="Fumarylacetoacetase_C_sf"/>
</dbReference>
<dbReference type="AlphaFoldDB" id="A0AAD5V5H0"/>
<dbReference type="Gene3D" id="3.90.850.10">
    <property type="entry name" value="Fumarylacetoacetase-like, C-terminal domain"/>
    <property type="match status" value="1"/>
</dbReference>
<dbReference type="GO" id="GO:0018773">
    <property type="term" value="F:acetylpyruvate hydrolase activity"/>
    <property type="evidence" value="ECO:0007669"/>
    <property type="project" value="TreeGrafter"/>
</dbReference>
<dbReference type="Pfam" id="PF01557">
    <property type="entry name" value="FAA_hydrolase"/>
    <property type="match status" value="1"/>
</dbReference>
<dbReference type="InterPro" id="IPR011234">
    <property type="entry name" value="Fumarylacetoacetase-like_C"/>
</dbReference>
<comment type="similarity">
    <text evidence="1">Belongs to the FAH family.</text>
</comment>
<proteinExistence type="inferred from homology"/>
<dbReference type="EMBL" id="JANAWD010000161">
    <property type="protein sequence ID" value="KAJ3485195.1"/>
    <property type="molecule type" value="Genomic_DNA"/>
</dbReference>
<dbReference type="PANTHER" id="PTHR11820">
    <property type="entry name" value="ACYLPYRUVASE"/>
    <property type="match status" value="1"/>
</dbReference>
<dbReference type="GO" id="GO:0006107">
    <property type="term" value="P:oxaloacetate metabolic process"/>
    <property type="evidence" value="ECO:0007669"/>
    <property type="project" value="UniProtKB-ARBA"/>
</dbReference>
<keyword evidence="5" id="KW-1185">Reference proteome</keyword>
<evidence type="ECO:0000256" key="1">
    <source>
        <dbReference type="ARBA" id="ARBA00010211"/>
    </source>
</evidence>
<dbReference type="GO" id="GO:0050163">
    <property type="term" value="F:oxaloacetate tautomerase activity"/>
    <property type="evidence" value="ECO:0007669"/>
    <property type="project" value="UniProtKB-ARBA"/>
</dbReference>
<reference evidence="4" key="1">
    <citation type="submission" date="2022-07" db="EMBL/GenBank/DDBJ databases">
        <title>Genome Sequence of Physisporinus lineatus.</title>
        <authorList>
            <person name="Buettner E."/>
        </authorList>
    </citation>
    <scope>NUCLEOTIDE SEQUENCE</scope>
    <source>
        <strain evidence="4">VT162</strain>
    </source>
</reference>
<organism evidence="4 5">
    <name type="scientific">Meripilus lineatus</name>
    <dbReference type="NCBI Taxonomy" id="2056292"/>
    <lineage>
        <taxon>Eukaryota</taxon>
        <taxon>Fungi</taxon>
        <taxon>Dikarya</taxon>
        <taxon>Basidiomycota</taxon>
        <taxon>Agaricomycotina</taxon>
        <taxon>Agaricomycetes</taxon>
        <taxon>Polyporales</taxon>
        <taxon>Meripilaceae</taxon>
        <taxon>Meripilus</taxon>
    </lineage>
</organism>
<dbReference type="GO" id="GO:0046872">
    <property type="term" value="F:metal ion binding"/>
    <property type="evidence" value="ECO:0007669"/>
    <property type="project" value="UniProtKB-KW"/>
</dbReference>
<keyword evidence="2" id="KW-0479">Metal-binding</keyword>
<protein>
    <recommendedName>
        <fullName evidence="3">Fumarylacetoacetase-like C-terminal domain-containing protein</fullName>
    </recommendedName>
</protein>
<dbReference type="SUPFAM" id="SSF56529">
    <property type="entry name" value="FAH"/>
    <property type="match status" value="1"/>
</dbReference>
<evidence type="ECO:0000313" key="5">
    <source>
        <dbReference type="Proteomes" id="UP001212997"/>
    </source>
</evidence>
<dbReference type="Proteomes" id="UP001212997">
    <property type="component" value="Unassembled WGS sequence"/>
</dbReference>
<evidence type="ECO:0000259" key="3">
    <source>
        <dbReference type="Pfam" id="PF01557"/>
    </source>
</evidence>
<name>A0AAD5V5H0_9APHY</name>
<feature type="domain" description="Fumarylacetoacetase-like C-terminal" evidence="3">
    <location>
        <begin position="82"/>
        <end position="291"/>
    </location>
</feature>
<dbReference type="FunFam" id="3.90.850.10:FF:000002">
    <property type="entry name" value="2-hydroxyhepta-2,4-diene-1,7-dioate isomerase"/>
    <property type="match status" value="1"/>
</dbReference>
<evidence type="ECO:0000313" key="4">
    <source>
        <dbReference type="EMBL" id="KAJ3485195.1"/>
    </source>
</evidence>
<evidence type="ECO:0000256" key="2">
    <source>
        <dbReference type="ARBA" id="ARBA00022723"/>
    </source>
</evidence>
<accession>A0AAD5V5H0</accession>
<gene>
    <name evidence="4" type="ORF">NLI96_g5131</name>
</gene>